<dbReference type="AlphaFoldDB" id="A0A916XZZ5"/>
<feature type="compositionally biased region" description="Low complexity" evidence="2">
    <location>
        <begin position="405"/>
        <end position="418"/>
    </location>
</feature>
<dbReference type="NCBIfam" id="TIGR00350">
    <property type="entry name" value="lytR_cpsA_psr"/>
    <property type="match status" value="1"/>
</dbReference>
<evidence type="ECO:0000256" key="1">
    <source>
        <dbReference type="ARBA" id="ARBA00006068"/>
    </source>
</evidence>
<reference evidence="5" key="2">
    <citation type="submission" date="2020-09" db="EMBL/GenBank/DDBJ databases">
        <authorList>
            <person name="Sun Q."/>
            <person name="Zhou Y."/>
        </authorList>
    </citation>
    <scope>NUCLEOTIDE SEQUENCE</scope>
    <source>
        <strain evidence="5">CGMCC 1.15152</strain>
    </source>
</reference>
<organism evidence="5 6">
    <name type="scientific">Microbacterium faecale</name>
    <dbReference type="NCBI Taxonomy" id="1804630"/>
    <lineage>
        <taxon>Bacteria</taxon>
        <taxon>Bacillati</taxon>
        <taxon>Actinomycetota</taxon>
        <taxon>Actinomycetes</taxon>
        <taxon>Micrococcales</taxon>
        <taxon>Microbacteriaceae</taxon>
        <taxon>Microbacterium</taxon>
    </lineage>
</organism>
<evidence type="ECO:0000313" key="6">
    <source>
        <dbReference type="Proteomes" id="UP000633205"/>
    </source>
</evidence>
<feature type="domain" description="Cell envelope-related transcriptional attenuator" evidence="4">
    <location>
        <begin position="122"/>
        <end position="277"/>
    </location>
</feature>
<keyword evidence="3" id="KW-0812">Transmembrane</keyword>
<keyword evidence="6" id="KW-1185">Reference proteome</keyword>
<proteinExistence type="inferred from homology"/>
<reference evidence="5" key="1">
    <citation type="journal article" date="2014" name="Int. J. Syst. Evol. Microbiol.">
        <title>Complete genome sequence of Corynebacterium casei LMG S-19264T (=DSM 44701T), isolated from a smear-ripened cheese.</title>
        <authorList>
            <consortium name="US DOE Joint Genome Institute (JGI-PGF)"/>
            <person name="Walter F."/>
            <person name="Albersmeier A."/>
            <person name="Kalinowski J."/>
            <person name="Ruckert C."/>
        </authorList>
    </citation>
    <scope>NUCLEOTIDE SEQUENCE</scope>
    <source>
        <strain evidence="5">CGMCC 1.15152</strain>
    </source>
</reference>
<gene>
    <name evidence="5" type="ORF">GCM10010915_00020</name>
</gene>
<sequence>MSSSSRGRLPGPIARHTKLRSPSFVRRILAGIAFALSAVLVATVGVAAYAYNDYFGALRDNAVTIGDQGTEPPDVDVLPDEEVNILIAGVDKCEVDWVEQFGDRCSMEQALAQEDTFSNQLNDVNMVVHVSPEPRRVTVVSIPRDLMTSRPECTDIDGNPTSGATVAAFNESYGTGGLDCVARTAEELTGLEIHHAALMTWGGVIEVTNAIGGVTVCLEQEIPFDRETNFELSVGEHTLVGMDALQFLRTRKTLQTGSDLDRIGNQQLYMGALVRKLVSEETFGDVGKLLRLANAVTENTTVSTGLADPMAMVSIASALRGIPLDDYAFIQFPAVDYAPDPNKLAPVPESWDLIAQALANNQPIDLGEDDPDATETPSPTDTPEPTDTPDPNQVVLPDYLRGSNADDAANCAPADGLF</sequence>
<protein>
    <recommendedName>
        <fullName evidence="4">Cell envelope-related transcriptional attenuator domain-containing protein</fullName>
    </recommendedName>
</protein>
<evidence type="ECO:0000256" key="2">
    <source>
        <dbReference type="SAM" id="MobiDB-lite"/>
    </source>
</evidence>
<accession>A0A916XZZ5</accession>
<keyword evidence="3" id="KW-1133">Transmembrane helix</keyword>
<name>A0A916XZZ5_9MICO</name>
<dbReference type="RefSeq" id="WP_188710289.1">
    <property type="nucleotide sequence ID" value="NZ_BMHO01000001.1"/>
</dbReference>
<feature type="transmembrane region" description="Helical" evidence="3">
    <location>
        <begin position="28"/>
        <end position="51"/>
    </location>
</feature>
<dbReference type="InterPro" id="IPR050922">
    <property type="entry name" value="LytR/CpsA/Psr_CW_biosynth"/>
</dbReference>
<comment type="similarity">
    <text evidence="1">Belongs to the LytR/CpsA/Psr (LCP) family.</text>
</comment>
<dbReference type="Gene3D" id="3.40.630.190">
    <property type="entry name" value="LCP protein"/>
    <property type="match status" value="1"/>
</dbReference>
<dbReference type="PANTHER" id="PTHR33392:SF6">
    <property type="entry name" value="POLYISOPRENYL-TEICHOIC ACID--PEPTIDOGLYCAN TEICHOIC ACID TRANSFERASE TAGU"/>
    <property type="match status" value="1"/>
</dbReference>
<comment type="caution">
    <text evidence="5">The sequence shown here is derived from an EMBL/GenBank/DDBJ whole genome shotgun (WGS) entry which is preliminary data.</text>
</comment>
<evidence type="ECO:0000259" key="4">
    <source>
        <dbReference type="Pfam" id="PF03816"/>
    </source>
</evidence>
<evidence type="ECO:0000256" key="3">
    <source>
        <dbReference type="SAM" id="Phobius"/>
    </source>
</evidence>
<dbReference type="EMBL" id="BMHO01000001">
    <property type="protein sequence ID" value="GGD24042.1"/>
    <property type="molecule type" value="Genomic_DNA"/>
</dbReference>
<evidence type="ECO:0000313" key="5">
    <source>
        <dbReference type="EMBL" id="GGD24042.1"/>
    </source>
</evidence>
<keyword evidence="3" id="KW-0472">Membrane</keyword>
<feature type="region of interest" description="Disordered" evidence="2">
    <location>
        <begin position="363"/>
        <end position="418"/>
    </location>
</feature>
<dbReference type="Proteomes" id="UP000633205">
    <property type="component" value="Unassembled WGS sequence"/>
</dbReference>
<dbReference type="Pfam" id="PF03816">
    <property type="entry name" value="LytR_cpsA_psr"/>
    <property type="match status" value="1"/>
</dbReference>
<dbReference type="PANTHER" id="PTHR33392">
    <property type="entry name" value="POLYISOPRENYL-TEICHOIC ACID--PEPTIDOGLYCAN TEICHOIC ACID TRANSFERASE TAGU"/>
    <property type="match status" value="1"/>
</dbReference>
<dbReference type="InterPro" id="IPR004474">
    <property type="entry name" value="LytR_CpsA_psr"/>
</dbReference>